<name>A0A382TA11_9ZZZZ</name>
<dbReference type="Gene3D" id="2.60.120.620">
    <property type="entry name" value="q2cbj1_9rhob like domain"/>
    <property type="match status" value="1"/>
</dbReference>
<organism evidence="1">
    <name type="scientific">marine metagenome</name>
    <dbReference type="NCBI Taxonomy" id="408172"/>
    <lineage>
        <taxon>unclassified sequences</taxon>
        <taxon>metagenomes</taxon>
        <taxon>ecological metagenomes</taxon>
    </lineage>
</organism>
<dbReference type="EMBL" id="UINC01134649">
    <property type="protein sequence ID" value="SVD18317.1"/>
    <property type="molecule type" value="Genomic_DNA"/>
</dbReference>
<dbReference type="PANTHER" id="PTHR20883">
    <property type="entry name" value="PHYTANOYL-COA DIOXYGENASE DOMAIN CONTAINING 1"/>
    <property type="match status" value="1"/>
</dbReference>
<feature type="non-terminal residue" evidence="1">
    <location>
        <position position="158"/>
    </location>
</feature>
<feature type="non-terminal residue" evidence="1">
    <location>
        <position position="1"/>
    </location>
</feature>
<dbReference type="Pfam" id="PF05721">
    <property type="entry name" value="PhyH"/>
    <property type="match status" value="1"/>
</dbReference>
<dbReference type="PANTHER" id="PTHR20883:SF49">
    <property type="entry name" value="PHYTANOYL-COA DIOXYGENASE"/>
    <property type="match status" value="1"/>
</dbReference>
<protein>
    <recommendedName>
        <fullName evidence="2">Phytanoyl-CoA dioxygenase</fullName>
    </recommendedName>
</protein>
<evidence type="ECO:0000313" key="1">
    <source>
        <dbReference type="EMBL" id="SVD18317.1"/>
    </source>
</evidence>
<dbReference type="InterPro" id="IPR008775">
    <property type="entry name" value="Phytyl_CoA_dOase-like"/>
</dbReference>
<proteinExistence type="predicted"/>
<accession>A0A382TA11</accession>
<dbReference type="SUPFAM" id="SSF51197">
    <property type="entry name" value="Clavaminate synthase-like"/>
    <property type="match status" value="1"/>
</dbReference>
<gene>
    <name evidence="1" type="ORF">METZ01_LOCUS371171</name>
</gene>
<sequence>VLPNCLTKDVIDDFQRDGVALIPKAFTMDWIDTLRRGLEKNIAEPGPHRREYTADGKPGHFFGDYCNWSRITEYEDFARNSPAAHIAAALMGSAKVNLFHEHVLVKEPGTQDRTPWHHDQPYYCVNGDDNVSLWIPLDPVPRERAVEFIKGSHKWGRW</sequence>
<reference evidence="1" key="1">
    <citation type="submission" date="2018-05" db="EMBL/GenBank/DDBJ databases">
        <authorList>
            <person name="Lanie J.A."/>
            <person name="Ng W.-L."/>
            <person name="Kazmierczak K.M."/>
            <person name="Andrzejewski T.M."/>
            <person name="Davidsen T.M."/>
            <person name="Wayne K.J."/>
            <person name="Tettelin H."/>
            <person name="Glass J.I."/>
            <person name="Rusch D."/>
            <person name="Podicherti R."/>
            <person name="Tsui H.-C.T."/>
            <person name="Winkler M.E."/>
        </authorList>
    </citation>
    <scope>NUCLEOTIDE SEQUENCE</scope>
</reference>
<dbReference type="AlphaFoldDB" id="A0A382TA11"/>
<evidence type="ECO:0008006" key="2">
    <source>
        <dbReference type="Google" id="ProtNLM"/>
    </source>
</evidence>